<sequence>MQHSAIEFHTSTHVENAKGVITRIFSTFRPAIQSAKGSDATQDLVNDRVIWVKEAETRNAAAFDGALVPPAEDSLMILGQAIGGPDLSPMPDDDERVALTILGGDPNSDFFLPVEFATTSADQSGSPVLA</sequence>
<organism evidence="1 2">
    <name type="scientific">Palleronia caenipelagi</name>
    <dbReference type="NCBI Taxonomy" id="2489174"/>
    <lineage>
        <taxon>Bacteria</taxon>
        <taxon>Pseudomonadati</taxon>
        <taxon>Pseudomonadota</taxon>
        <taxon>Alphaproteobacteria</taxon>
        <taxon>Rhodobacterales</taxon>
        <taxon>Roseobacteraceae</taxon>
        <taxon>Palleronia</taxon>
    </lineage>
</organism>
<dbReference type="AlphaFoldDB" id="A0A547Q2H1"/>
<name>A0A547Q2H1_9RHOB</name>
<dbReference type="Proteomes" id="UP000318590">
    <property type="component" value="Unassembled WGS sequence"/>
</dbReference>
<dbReference type="RefSeq" id="WP_142834641.1">
    <property type="nucleotide sequence ID" value="NZ_VFSV01000014.1"/>
</dbReference>
<gene>
    <name evidence="1" type="ORF">FEV53_09810</name>
</gene>
<reference evidence="1 2" key="1">
    <citation type="submission" date="2019-06" db="EMBL/GenBank/DDBJ databases">
        <title>Paenimaribius caenipelagi gen. nov., sp. nov., isolated from a tidal flat.</title>
        <authorList>
            <person name="Yoon J.-H."/>
        </authorList>
    </citation>
    <scope>NUCLEOTIDE SEQUENCE [LARGE SCALE GENOMIC DNA]</scope>
    <source>
        <strain evidence="1 2">JBTF-M29</strain>
    </source>
</reference>
<protein>
    <submittedName>
        <fullName evidence="1">Uncharacterized protein</fullName>
    </submittedName>
</protein>
<evidence type="ECO:0000313" key="2">
    <source>
        <dbReference type="Proteomes" id="UP000318590"/>
    </source>
</evidence>
<dbReference type="EMBL" id="VFSV01000014">
    <property type="protein sequence ID" value="TRD20586.1"/>
    <property type="molecule type" value="Genomic_DNA"/>
</dbReference>
<accession>A0A547Q2H1</accession>
<comment type="caution">
    <text evidence="1">The sequence shown here is derived from an EMBL/GenBank/DDBJ whole genome shotgun (WGS) entry which is preliminary data.</text>
</comment>
<proteinExistence type="predicted"/>
<keyword evidence="2" id="KW-1185">Reference proteome</keyword>
<evidence type="ECO:0000313" key="1">
    <source>
        <dbReference type="EMBL" id="TRD20586.1"/>
    </source>
</evidence>